<evidence type="ECO:0000313" key="1">
    <source>
        <dbReference type="EMBL" id="CAA0130246.1"/>
    </source>
</evidence>
<reference evidence="1 2" key="1">
    <citation type="submission" date="2019-12" db="EMBL/GenBank/DDBJ databases">
        <authorList>
            <person name="Reyes-Prieto M."/>
        </authorList>
    </citation>
    <scope>NUCLEOTIDE SEQUENCE [LARGE SCALE GENOMIC DNA]</scope>
    <source>
        <strain evidence="1">HF14-78462</strain>
    </source>
</reference>
<dbReference type="Gene3D" id="1.20.5.170">
    <property type="match status" value="1"/>
</dbReference>
<dbReference type="GO" id="GO:0042262">
    <property type="term" value="P:DNA protection"/>
    <property type="evidence" value="ECO:0007669"/>
    <property type="project" value="InterPro"/>
</dbReference>
<proteinExistence type="predicted"/>
<dbReference type="EMBL" id="CACSAS010000046">
    <property type="protein sequence ID" value="CAA0130246.1"/>
    <property type="molecule type" value="Genomic_DNA"/>
</dbReference>
<dbReference type="AlphaFoldDB" id="A0A5S9R5I5"/>
<dbReference type="SUPFAM" id="SSF161266">
    <property type="entry name" value="Gam-like"/>
    <property type="match status" value="1"/>
</dbReference>
<dbReference type="RefSeq" id="WP_159602606.1">
    <property type="nucleotide sequence ID" value="NZ_CACSAS010000046.1"/>
</dbReference>
<dbReference type="GO" id="GO:0003690">
    <property type="term" value="F:double-stranded DNA binding"/>
    <property type="evidence" value="ECO:0007669"/>
    <property type="project" value="InterPro"/>
</dbReference>
<dbReference type="InterPro" id="IPR009951">
    <property type="entry name" value="Host-nuc_inhib_Gam"/>
</dbReference>
<evidence type="ECO:0000313" key="2">
    <source>
        <dbReference type="Proteomes" id="UP000433050"/>
    </source>
</evidence>
<sequence>MAVKSKTRGANLPVPQNREEASAAVRVIGELNRDIARITADMNDELAAVKERYENAAAPLRERSEAATEGLKMWAEANRSTLTGGDKTKTVDLGTGEIKWRLRPPSVRLRGEDTVIEKLRALGLGRFIRTKVEVNKEALKAEPDVARTVAGVSISSGGEDFVVEPFEAALTAQPAA</sequence>
<dbReference type="Proteomes" id="UP000433050">
    <property type="component" value="Unassembled WGS sequence"/>
</dbReference>
<dbReference type="Pfam" id="PF07352">
    <property type="entry name" value="Phage_Mu_Gam"/>
    <property type="match status" value="1"/>
</dbReference>
<keyword evidence="2" id="KW-1185">Reference proteome</keyword>
<gene>
    <name evidence="1" type="ORF">STARVERO_04587</name>
</gene>
<evidence type="ECO:0008006" key="3">
    <source>
        <dbReference type="Google" id="ProtNLM"/>
    </source>
</evidence>
<name>A0A5S9R5I5_9HYPH</name>
<protein>
    <recommendedName>
        <fullName evidence="3">Host-nuclease inhibitor protein Gam</fullName>
    </recommendedName>
</protein>
<accession>A0A5S9R5I5</accession>
<organism evidence="1 2">
    <name type="scientific">Starkeya nomas</name>
    <dbReference type="NCBI Taxonomy" id="2666134"/>
    <lineage>
        <taxon>Bacteria</taxon>
        <taxon>Pseudomonadati</taxon>
        <taxon>Pseudomonadota</taxon>
        <taxon>Alphaproteobacteria</taxon>
        <taxon>Hyphomicrobiales</taxon>
        <taxon>Xanthobacteraceae</taxon>
        <taxon>Starkeya</taxon>
    </lineage>
</organism>